<evidence type="ECO:0000313" key="4">
    <source>
        <dbReference type="EMBL" id="KRY47620.1"/>
    </source>
</evidence>
<keyword evidence="1" id="KW-0479">Metal-binding</keyword>
<protein>
    <recommendedName>
        <fullName evidence="3">CCHC-type domain-containing protein</fullName>
    </recommendedName>
</protein>
<dbReference type="GO" id="GO:0003676">
    <property type="term" value="F:nucleic acid binding"/>
    <property type="evidence" value="ECO:0007669"/>
    <property type="project" value="InterPro"/>
</dbReference>
<feature type="compositionally biased region" description="Basic and acidic residues" evidence="2">
    <location>
        <begin position="106"/>
        <end position="131"/>
    </location>
</feature>
<dbReference type="AlphaFoldDB" id="A0A0V1CEB6"/>
<name>A0A0V1CEB6_TRIBR</name>
<keyword evidence="1" id="KW-0862">Zinc</keyword>
<feature type="region of interest" description="Disordered" evidence="2">
    <location>
        <begin position="103"/>
        <end position="136"/>
    </location>
</feature>
<dbReference type="InterPro" id="IPR001878">
    <property type="entry name" value="Znf_CCHC"/>
</dbReference>
<evidence type="ECO:0000256" key="1">
    <source>
        <dbReference type="PROSITE-ProRule" id="PRU00047"/>
    </source>
</evidence>
<keyword evidence="1" id="KW-0863">Zinc-finger</keyword>
<keyword evidence="5" id="KW-1185">Reference proteome</keyword>
<evidence type="ECO:0000313" key="5">
    <source>
        <dbReference type="Proteomes" id="UP000054653"/>
    </source>
</evidence>
<evidence type="ECO:0000259" key="3">
    <source>
        <dbReference type="PROSITE" id="PS50158"/>
    </source>
</evidence>
<proteinExistence type="predicted"/>
<feature type="domain" description="CCHC-type" evidence="3">
    <location>
        <begin position="147"/>
        <end position="160"/>
    </location>
</feature>
<dbReference type="EMBL" id="JYDI01000235">
    <property type="protein sequence ID" value="KRY47620.1"/>
    <property type="molecule type" value="Genomic_DNA"/>
</dbReference>
<accession>A0A0V1CEB6</accession>
<comment type="caution">
    <text evidence="4">The sequence shown here is derived from an EMBL/GenBank/DDBJ whole genome shotgun (WGS) entry which is preliminary data.</text>
</comment>
<dbReference type="GO" id="GO:0008270">
    <property type="term" value="F:zinc ion binding"/>
    <property type="evidence" value="ECO:0007669"/>
    <property type="project" value="UniProtKB-KW"/>
</dbReference>
<reference evidence="4 5" key="1">
    <citation type="submission" date="2015-01" db="EMBL/GenBank/DDBJ databases">
        <title>Evolution of Trichinella species and genotypes.</title>
        <authorList>
            <person name="Korhonen P.K."/>
            <person name="Edoardo P."/>
            <person name="Giuseppe L.R."/>
            <person name="Gasser R.B."/>
        </authorList>
    </citation>
    <scope>NUCLEOTIDE SEQUENCE [LARGE SCALE GENOMIC DNA]</scope>
    <source>
        <strain evidence="4">ISS120</strain>
    </source>
</reference>
<sequence length="294" mass="33049">MWNPGLPTWKCTSEPQTFRQSIGQLWCSTTRTQRTAAPEGMPPPERAANSVLLLQFKSGRCLDAVKLLIYQAIWSAWKSGGNCQTRRAGGELDHQAHRKNIFGSHSDAETRRAGNEAERTPERRDPCDYKKNGSTARRQARSGHKNCWSCGRVGHFSQDCEMCNGRGRASGELQLRLKSDMLVDTGIAVTLAVMEFNQSSVVLWNVPISTIWLEAASGTELVLTSACVMKIELDLTFTCEEQDERFHQDIKQMEQIIMAMECCNDFRLLPVSQERNKTESKEKVNAAVVCCQKD</sequence>
<evidence type="ECO:0000256" key="2">
    <source>
        <dbReference type="SAM" id="MobiDB-lite"/>
    </source>
</evidence>
<organism evidence="4 5">
    <name type="scientific">Trichinella britovi</name>
    <name type="common">Parasitic roundworm</name>
    <dbReference type="NCBI Taxonomy" id="45882"/>
    <lineage>
        <taxon>Eukaryota</taxon>
        <taxon>Metazoa</taxon>
        <taxon>Ecdysozoa</taxon>
        <taxon>Nematoda</taxon>
        <taxon>Enoplea</taxon>
        <taxon>Dorylaimia</taxon>
        <taxon>Trichinellida</taxon>
        <taxon>Trichinellidae</taxon>
        <taxon>Trichinella</taxon>
    </lineage>
</organism>
<dbReference type="PROSITE" id="PS50158">
    <property type="entry name" value="ZF_CCHC"/>
    <property type="match status" value="1"/>
</dbReference>
<dbReference type="Proteomes" id="UP000054653">
    <property type="component" value="Unassembled WGS sequence"/>
</dbReference>
<gene>
    <name evidence="4" type="ORF">T03_9242</name>
</gene>